<dbReference type="Pfam" id="PF05673">
    <property type="entry name" value="DUF815"/>
    <property type="match status" value="1"/>
</dbReference>
<keyword evidence="2" id="KW-1185">Reference proteome</keyword>
<dbReference type="InterPro" id="IPR027417">
    <property type="entry name" value="P-loop_NTPase"/>
</dbReference>
<evidence type="ECO:0000313" key="1">
    <source>
        <dbReference type="EMBL" id="ROO29132.1"/>
    </source>
</evidence>
<dbReference type="CDD" id="cd00009">
    <property type="entry name" value="AAA"/>
    <property type="match status" value="1"/>
</dbReference>
<proteinExistence type="predicted"/>
<name>A0A423PUC3_9GAMM</name>
<gene>
    <name evidence="1" type="ORF">SAJA_07000</name>
</gene>
<dbReference type="Gene3D" id="3.40.50.300">
    <property type="entry name" value="P-loop containing nucleotide triphosphate hydrolases"/>
    <property type="match status" value="1"/>
</dbReference>
<dbReference type="OrthoDB" id="9812140at2"/>
<dbReference type="SUPFAM" id="SSF52540">
    <property type="entry name" value="P-loop containing nucleoside triphosphate hydrolases"/>
    <property type="match status" value="1"/>
</dbReference>
<evidence type="ECO:0000313" key="2">
    <source>
        <dbReference type="Proteomes" id="UP000285310"/>
    </source>
</evidence>
<accession>A0A423PUC3</accession>
<comment type="caution">
    <text evidence="1">The sequence shown here is derived from an EMBL/GenBank/DDBJ whole genome shotgun (WGS) entry which is preliminary data.</text>
</comment>
<dbReference type="InParanoid" id="A0A423PUC3"/>
<dbReference type="InterPro" id="IPR008533">
    <property type="entry name" value="DUF815"/>
</dbReference>
<dbReference type="PANTHER" id="PTHR42935">
    <property type="entry name" value="SLR0930 PROTEIN"/>
    <property type="match status" value="1"/>
</dbReference>
<reference evidence="1 2" key="1">
    <citation type="submission" date="2013-10" db="EMBL/GenBank/DDBJ databases">
        <title>Salinisphaera japonica YTM-1 Genome Sequencing.</title>
        <authorList>
            <person name="Lai Q."/>
            <person name="Li C."/>
            <person name="Shao Z."/>
        </authorList>
    </citation>
    <scope>NUCLEOTIDE SEQUENCE [LARGE SCALE GENOMIC DNA]</scope>
    <source>
        <strain evidence="1 2">YTM-1</strain>
    </source>
</reference>
<dbReference type="PANTHER" id="PTHR42935:SF1">
    <property type="entry name" value="SLR0930 PROTEIN"/>
    <property type="match status" value="1"/>
</dbReference>
<protein>
    <submittedName>
        <fullName evidence="1">ATPase AAA</fullName>
    </submittedName>
</protein>
<dbReference type="Proteomes" id="UP000285310">
    <property type="component" value="Unassembled WGS sequence"/>
</dbReference>
<dbReference type="EMBL" id="AYKG01000017">
    <property type="protein sequence ID" value="ROO29132.1"/>
    <property type="molecule type" value="Genomic_DNA"/>
</dbReference>
<dbReference type="AlphaFoldDB" id="A0A423PUC3"/>
<dbReference type="RefSeq" id="WP_123657923.1">
    <property type="nucleotide sequence ID" value="NZ_AYKG01000017.1"/>
</dbReference>
<sequence>MQQETLEQIAAQLTRLADIAEARHAAEPPATDDGLTDDALAYRWRDDGTLQPIAAPRLLPLDRLQGVARQKERLIANTAQFLADRPANNALLWGARGTGKSSLVRALLHEFADAGLRIVEVPAHRLVDLPDLVARLAGRSEHFIVFSDDLSFETGDGSYKALKAVLDGSLAAAPDNVLIYATSNRRHLLPEYQSDNQAATHVDGEIHHGEAVEEKISLSERFGLWLSFYPFDQAHYLEIAARHLSALGLDIDVGHDAPWERAALQWALARGNRSGRTAEQFARDWAGQQTG</sequence>
<organism evidence="1 2">
    <name type="scientific">Salinisphaera japonica YTM-1</name>
    <dbReference type="NCBI Taxonomy" id="1209778"/>
    <lineage>
        <taxon>Bacteria</taxon>
        <taxon>Pseudomonadati</taxon>
        <taxon>Pseudomonadota</taxon>
        <taxon>Gammaproteobacteria</taxon>
        <taxon>Salinisphaerales</taxon>
        <taxon>Salinisphaeraceae</taxon>
        <taxon>Salinisphaera</taxon>
    </lineage>
</organism>